<comment type="caution">
    <text evidence="1">The sequence shown here is derived from an EMBL/GenBank/DDBJ whole genome shotgun (WGS) entry which is preliminary data.</text>
</comment>
<organism evidence="1">
    <name type="scientific">Gallibacterium anatis</name>
    <dbReference type="NCBI Taxonomy" id="750"/>
    <lineage>
        <taxon>Bacteria</taxon>
        <taxon>Pseudomonadati</taxon>
        <taxon>Pseudomonadota</taxon>
        <taxon>Gammaproteobacteria</taxon>
        <taxon>Pasteurellales</taxon>
        <taxon>Pasteurellaceae</taxon>
        <taxon>Gallibacterium</taxon>
    </lineage>
</organism>
<gene>
    <name evidence="1" type="ORF">INT80_05415</name>
</gene>
<sequence length="48" mass="5666">MLRGAFGRVRRKISCATKTARQRMPAYRTVHIRRFETPAPQNHRVTEI</sequence>
<dbReference type="EMBL" id="JADION010000012">
    <property type="protein sequence ID" value="MBF4102491.1"/>
    <property type="molecule type" value="Genomic_DNA"/>
</dbReference>
<name>A0A930UTM6_9PAST</name>
<reference evidence="1" key="1">
    <citation type="submission" date="2020-11" db="EMBL/GenBank/DDBJ databases">
        <title>Gallibacterium anatis 1637, full genome, WGS.</title>
        <authorList>
            <person name="Laishevtcev A.I."/>
            <person name="Yakimova E.A."/>
            <person name="Petkovich D."/>
            <person name="Stepanova T.V."/>
            <person name="Kalendr R.S."/>
            <person name="Rubalsky E.O."/>
            <person name="Zulkarneev E.R."/>
            <person name="Aleshkin A.V."/>
        </authorList>
    </citation>
    <scope>NUCLEOTIDE SEQUENCE</scope>
    <source>
        <strain evidence="1">1637</strain>
    </source>
</reference>
<dbReference type="AlphaFoldDB" id="A0A930UTM6"/>
<proteinExistence type="predicted"/>
<evidence type="ECO:0000313" key="1">
    <source>
        <dbReference type="EMBL" id="MBF4102491.1"/>
    </source>
</evidence>
<accession>A0A930UTM6</accession>
<protein>
    <submittedName>
        <fullName evidence="1">Uncharacterized protein</fullName>
    </submittedName>
</protein>